<dbReference type="EMBL" id="CP010586">
    <property type="protein sequence ID" value="AKP76094.1"/>
    <property type="molecule type" value="Genomic_DNA"/>
</dbReference>
<evidence type="ECO:0000256" key="2">
    <source>
        <dbReference type="SAM" id="SignalP"/>
    </source>
</evidence>
<dbReference type="InterPro" id="IPR006976">
    <property type="entry name" value="VanZ-like"/>
</dbReference>
<dbReference type="NCBIfam" id="NF037970">
    <property type="entry name" value="vanZ_1"/>
    <property type="match status" value="1"/>
</dbReference>
<protein>
    <submittedName>
        <fullName evidence="4">Putative integral membrane protein</fullName>
    </submittedName>
</protein>
<feature type="transmembrane region" description="Helical" evidence="1">
    <location>
        <begin position="123"/>
        <end position="141"/>
    </location>
</feature>
<evidence type="ECO:0000313" key="5">
    <source>
        <dbReference type="Proteomes" id="UP000036410"/>
    </source>
</evidence>
<name>A0A806TDI9_PRIMG</name>
<keyword evidence="2" id="KW-0732">Signal</keyword>
<keyword evidence="1" id="KW-0812">Transmembrane</keyword>
<feature type="chain" id="PRO_5039652841" evidence="2">
    <location>
        <begin position="22"/>
        <end position="149"/>
    </location>
</feature>
<feature type="domain" description="VanZ-like" evidence="3">
    <location>
        <begin position="14"/>
        <end position="140"/>
    </location>
</feature>
<dbReference type="AlphaFoldDB" id="A0A806TDI9"/>
<dbReference type="Pfam" id="PF04892">
    <property type="entry name" value="VanZ"/>
    <property type="match status" value="1"/>
</dbReference>
<gene>
    <name evidence="4" type="ORF">AS52_01129</name>
</gene>
<keyword evidence="1" id="KW-0472">Membrane</keyword>
<accession>A0A806TDI9</accession>
<organism evidence="4 5">
    <name type="scientific">Priestia megaterium Q3</name>
    <dbReference type="NCBI Taxonomy" id="1452722"/>
    <lineage>
        <taxon>Bacteria</taxon>
        <taxon>Bacillati</taxon>
        <taxon>Bacillota</taxon>
        <taxon>Bacilli</taxon>
        <taxon>Bacillales</taxon>
        <taxon>Bacillaceae</taxon>
        <taxon>Priestia</taxon>
    </lineage>
</organism>
<feature type="transmembrane region" description="Helical" evidence="1">
    <location>
        <begin position="98"/>
        <end position="117"/>
    </location>
</feature>
<keyword evidence="1" id="KW-1133">Transmembrane helix</keyword>
<feature type="transmembrane region" description="Helical" evidence="1">
    <location>
        <begin position="66"/>
        <end position="86"/>
    </location>
</feature>
<evidence type="ECO:0000256" key="1">
    <source>
        <dbReference type="SAM" id="Phobius"/>
    </source>
</evidence>
<sequence length="149" mass="17349">MILKRICVVAMILAISHFSHTPHLQVTDPNSWSNASVWNHKATLWSVLHPGSEFYTSYTYGFNLEFILRKIAHISFFGLLALLIYWNFKKSSWRYVKAWVLLACFAFLDELHQAFIIGRDGRIIDVAIDSFGGALFLFLLYRYKKISRI</sequence>
<feature type="signal peptide" evidence="2">
    <location>
        <begin position="1"/>
        <end position="21"/>
    </location>
</feature>
<evidence type="ECO:0000313" key="4">
    <source>
        <dbReference type="EMBL" id="AKP76094.1"/>
    </source>
</evidence>
<proteinExistence type="predicted"/>
<dbReference type="RefSeq" id="WP_258524434.1">
    <property type="nucleotide sequence ID" value="NZ_CP010586.1"/>
</dbReference>
<dbReference type="Proteomes" id="UP000036410">
    <property type="component" value="Chromosome"/>
</dbReference>
<evidence type="ECO:0000259" key="3">
    <source>
        <dbReference type="Pfam" id="PF04892"/>
    </source>
</evidence>
<reference evidence="4 5" key="1">
    <citation type="submission" date="2015-01" db="EMBL/GenBank/DDBJ databases">
        <title>Genome sequence of bacillus megaterium Q3.</title>
        <authorList>
            <person name="Wang Y."/>
            <person name="Luo K."/>
            <person name="Bai L."/>
            <person name="Luo F."/>
        </authorList>
    </citation>
    <scope>NUCLEOTIDE SEQUENCE [LARGE SCALE GENOMIC DNA]</scope>
    <source>
        <strain evidence="4 5">Q3</strain>
    </source>
</reference>